<dbReference type="EMBL" id="ML208360">
    <property type="protein sequence ID" value="TFK68078.1"/>
    <property type="molecule type" value="Genomic_DNA"/>
</dbReference>
<organism evidence="1 2">
    <name type="scientific">Pluteus cervinus</name>
    <dbReference type="NCBI Taxonomy" id="181527"/>
    <lineage>
        <taxon>Eukaryota</taxon>
        <taxon>Fungi</taxon>
        <taxon>Dikarya</taxon>
        <taxon>Basidiomycota</taxon>
        <taxon>Agaricomycotina</taxon>
        <taxon>Agaricomycetes</taxon>
        <taxon>Agaricomycetidae</taxon>
        <taxon>Agaricales</taxon>
        <taxon>Pluteineae</taxon>
        <taxon>Pluteaceae</taxon>
        <taxon>Pluteus</taxon>
    </lineage>
</organism>
<sequence length="423" mass="47891">MAVSLPQELIDLIIEHTGDHDAFKTCSLLSHACLDSCRRYRFQTVSISDKLYSPYDAPEDSPFFRFWVNSSHLYTYVTVVRLFWSIPNGFKQLGTFLEPFIHLPTIEVHLFSAAQSQHGYPGFSSIIEHLAHPGSKLSTSITRLITRDFNLRSPRAFTAFPNLKILRVLGQSTLPASAISLPDRNPLKRIQLDELEVGYGISSDTLTWLERSIECSQLRVLKLNCSQTSAAFTRDGYLKFTSLVNCVAPTLHTFPFEPSNKEFIGNTYPPGFTSLSQFPLLQKLIIHRGFDTFPGSFFLWTLTVLSDLPSTNPIQEITIDFPKFKGLSPLPARPDPIPASAGEVQRLLNSFFDSLQFKKYQEHKDTLESIPALDTLLMNFSNLKMLSVVSNAPDTFFRERLPRLNKLRRLVLYAPSRSSVDAF</sequence>
<evidence type="ECO:0000313" key="2">
    <source>
        <dbReference type="Proteomes" id="UP000308600"/>
    </source>
</evidence>
<evidence type="ECO:0000313" key="1">
    <source>
        <dbReference type="EMBL" id="TFK68078.1"/>
    </source>
</evidence>
<accession>A0ACD3AQ57</accession>
<keyword evidence="2" id="KW-1185">Reference proteome</keyword>
<reference evidence="1 2" key="1">
    <citation type="journal article" date="2019" name="Nat. Ecol. Evol.">
        <title>Megaphylogeny resolves global patterns of mushroom evolution.</title>
        <authorList>
            <person name="Varga T."/>
            <person name="Krizsan K."/>
            <person name="Foldi C."/>
            <person name="Dima B."/>
            <person name="Sanchez-Garcia M."/>
            <person name="Sanchez-Ramirez S."/>
            <person name="Szollosi G.J."/>
            <person name="Szarkandi J.G."/>
            <person name="Papp V."/>
            <person name="Albert L."/>
            <person name="Andreopoulos W."/>
            <person name="Angelini C."/>
            <person name="Antonin V."/>
            <person name="Barry K.W."/>
            <person name="Bougher N.L."/>
            <person name="Buchanan P."/>
            <person name="Buyck B."/>
            <person name="Bense V."/>
            <person name="Catcheside P."/>
            <person name="Chovatia M."/>
            <person name="Cooper J."/>
            <person name="Damon W."/>
            <person name="Desjardin D."/>
            <person name="Finy P."/>
            <person name="Geml J."/>
            <person name="Haridas S."/>
            <person name="Hughes K."/>
            <person name="Justo A."/>
            <person name="Karasinski D."/>
            <person name="Kautmanova I."/>
            <person name="Kiss B."/>
            <person name="Kocsube S."/>
            <person name="Kotiranta H."/>
            <person name="LaButti K.M."/>
            <person name="Lechner B.E."/>
            <person name="Liimatainen K."/>
            <person name="Lipzen A."/>
            <person name="Lukacs Z."/>
            <person name="Mihaltcheva S."/>
            <person name="Morgado L.N."/>
            <person name="Niskanen T."/>
            <person name="Noordeloos M.E."/>
            <person name="Ohm R.A."/>
            <person name="Ortiz-Santana B."/>
            <person name="Ovrebo C."/>
            <person name="Racz N."/>
            <person name="Riley R."/>
            <person name="Savchenko A."/>
            <person name="Shiryaev A."/>
            <person name="Soop K."/>
            <person name="Spirin V."/>
            <person name="Szebenyi C."/>
            <person name="Tomsovsky M."/>
            <person name="Tulloss R.E."/>
            <person name="Uehling J."/>
            <person name="Grigoriev I.V."/>
            <person name="Vagvolgyi C."/>
            <person name="Papp T."/>
            <person name="Martin F.M."/>
            <person name="Miettinen O."/>
            <person name="Hibbett D.S."/>
            <person name="Nagy L.G."/>
        </authorList>
    </citation>
    <scope>NUCLEOTIDE SEQUENCE [LARGE SCALE GENOMIC DNA]</scope>
    <source>
        <strain evidence="1 2">NL-1719</strain>
    </source>
</reference>
<name>A0ACD3AQ57_9AGAR</name>
<gene>
    <name evidence="1" type="ORF">BDN72DRAFT_842294</name>
</gene>
<dbReference type="Proteomes" id="UP000308600">
    <property type="component" value="Unassembled WGS sequence"/>
</dbReference>
<proteinExistence type="predicted"/>
<protein>
    <submittedName>
        <fullName evidence="1">Uncharacterized protein</fullName>
    </submittedName>
</protein>